<dbReference type="PANTHER" id="PTHR23315:SF339">
    <property type="entry name" value="U-BOX DOMAIN-CONTAINING PROTEIN 40"/>
    <property type="match status" value="1"/>
</dbReference>
<dbReference type="Gene3D" id="1.25.10.10">
    <property type="entry name" value="Leucine-rich Repeat Variant"/>
    <property type="match status" value="2"/>
</dbReference>
<dbReference type="EMBL" id="QPKB01000005">
    <property type="protein sequence ID" value="RWR84363.1"/>
    <property type="molecule type" value="Genomic_DNA"/>
</dbReference>
<dbReference type="InterPro" id="IPR003613">
    <property type="entry name" value="Ubox_domain"/>
</dbReference>
<dbReference type="InterPro" id="IPR011989">
    <property type="entry name" value="ARM-like"/>
</dbReference>
<evidence type="ECO:0000313" key="10">
    <source>
        <dbReference type="Proteomes" id="UP000283530"/>
    </source>
</evidence>
<feature type="domain" description="U-box" evidence="8">
    <location>
        <begin position="29"/>
        <end position="103"/>
    </location>
</feature>
<feature type="region of interest" description="Disordered" evidence="7">
    <location>
        <begin position="1"/>
        <end position="34"/>
    </location>
</feature>
<dbReference type="EC" id="2.3.2.27" evidence="3"/>
<dbReference type="AlphaFoldDB" id="A0A443P0Q7"/>
<comment type="catalytic activity">
    <reaction evidence="1">
        <text>S-ubiquitinyl-[E2 ubiquitin-conjugating enzyme]-L-cysteine + [acceptor protein]-L-lysine = [E2 ubiquitin-conjugating enzyme]-L-cysteine + N(6)-ubiquitinyl-[acceptor protein]-L-lysine.</text>
        <dbReference type="EC" id="2.3.2.27"/>
    </reaction>
</comment>
<evidence type="ECO:0000256" key="3">
    <source>
        <dbReference type="ARBA" id="ARBA00012483"/>
    </source>
</evidence>
<dbReference type="SMART" id="SM00185">
    <property type="entry name" value="ARM"/>
    <property type="match status" value="5"/>
</dbReference>
<feature type="compositionally biased region" description="Low complexity" evidence="7">
    <location>
        <begin position="14"/>
        <end position="24"/>
    </location>
</feature>
<comment type="pathway">
    <text evidence="2">Protein modification; protein ubiquitination.</text>
</comment>
<feature type="region of interest" description="Disordered" evidence="7">
    <location>
        <begin position="507"/>
        <end position="532"/>
    </location>
</feature>
<keyword evidence="10" id="KW-1185">Reference proteome</keyword>
<feature type="compositionally biased region" description="Basic and acidic residues" evidence="7">
    <location>
        <begin position="133"/>
        <end position="146"/>
    </location>
</feature>
<evidence type="ECO:0000259" key="8">
    <source>
        <dbReference type="PROSITE" id="PS51698"/>
    </source>
</evidence>
<keyword evidence="5" id="KW-0833">Ubl conjugation pathway</keyword>
<sequence>MGSSGKTRWKISFHRSSSSSSSSPRHPKKPPSEFLCPISNSLMADPVIVSSGHSFDRSSAEACKTLGFSPPLPDGSRPDLSSLIPNLALKSAIHNWCDRSASPRPDPLPLPAARELVLALMAAEDENSNKTAQRTEEKTEKTEKEREKELLLKGVSENPQWKLTYAATEVNPRHKHLYCSSSSEEESVAVTPLPLATKPSCYSSSSSSSSSLVIEESAEEEEEVEVEEIVVKLKSSMISDQEEGVIRLRNISRNLQEKRVRLCNLKLLAALRPLLGSRYAAVQTHAVAVIVNLSLEKPNKVKIVRSGAVPPLIDALRSGSLEAREHAAGALFSLSLDDENKMAIGVLGALPPLLHMLRSVSEQGRQDAALALYHLTLVQSNRSKLVKLGAVPALVGLVREGEMAGRVLLILCNLASGVEGRVALLDADAVQVFVEMLKKKDVDNSVRENCIVGLFALSQSIMRFKGVAKAAGAMEILVQLAESGSERARQKVKRMLMLLKEKEGGFAEGDEEGVGEGDDVGRGSPFGAFRQQQRYQLHKVKNVTGAHSTEF</sequence>
<feature type="compositionally biased region" description="Acidic residues" evidence="7">
    <location>
        <begin position="508"/>
        <end position="518"/>
    </location>
</feature>
<evidence type="ECO:0000256" key="6">
    <source>
        <dbReference type="PROSITE-ProRule" id="PRU00259"/>
    </source>
</evidence>
<comment type="caution">
    <text evidence="9">The sequence shown here is derived from an EMBL/GenBank/DDBJ whole genome shotgun (WGS) entry which is preliminary data.</text>
</comment>
<dbReference type="InterPro" id="IPR058678">
    <property type="entry name" value="ARM_PUB"/>
</dbReference>
<dbReference type="PANTHER" id="PTHR23315">
    <property type="entry name" value="U BOX DOMAIN-CONTAINING"/>
    <property type="match status" value="1"/>
</dbReference>
<feature type="repeat" description="ARM" evidence="6">
    <location>
        <begin position="307"/>
        <end position="344"/>
    </location>
</feature>
<protein>
    <recommendedName>
        <fullName evidence="3">RING-type E3 ubiquitin transferase</fullName>
        <ecNumber evidence="3">2.3.2.27</ecNumber>
    </recommendedName>
</protein>
<accession>A0A443P0Q7</accession>
<dbReference type="Pfam" id="PF25598">
    <property type="entry name" value="ARM_PUB"/>
    <property type="match status" value="1"/>
</dbReference>
<dbReference type="Pfam" id="PF04564">
    <property type="entry name" value="U-box"/>
    <property type="match status" value="1"/>
</dbReference>
<dbReference type="UniPathway" id="UPA00143"/>
<evidence type="ECO:0000256" key="4">
    <source>
        <dbReference type="ARBA" id="ARBA00022679"/>
    </source>
</evidence>
<evidence type="ECO:0000256" key="1">
    <source>
        <dbReference type="ARBA" id="ARBA00000900"/>
    </source>
</evidence>
<dbReference type="SUPFAM" id="SSF48371">
    <property type="entry name" value="ARM repeat"/>
    <property type="match status" value="1"/>
</dbReference>
<evidence type="ECO:0000256" key="5">
    <source>
        <dbReference type="ARBA" id="ARBA00022786"/>
    </source>
</evidence>
<evidence type="ECO:0000256" key="7">
    <source>
        <dbReference type="SAM" id="MobiDB-lite"/>
    </source>
</evidence>
<dbReference type="InterPro" id="IPR000225">
    <property type="entry name" value="Armadillo"/>
</dbReference>
<dbReference type="GO" id="GO:0061630">
    <property type="term" value="F:ubiquitin protein ligase activity"/>
    <property type="evidence" value="ECO:0007669"/>
    <property type="project" value="UniProtKB-EC"/>
</dbReference>
<dbReference type="OrthoDB" id="7537227at2759"/>
<dbReference type="InterPro" id="IPR016024">
    <property type="entry name" value="ARM-type_fold"/>
</dbReference>
<dbReference type="SMART" id="SM00504">
    <property type="entry name" value="Ubox"/>
    <property type="match status" value="1"/>
</dbReference>
<evidence type="ECO:0000313" key="9">
    <source>
        <dbReference type="EMBL" id="RWR84363.1"/>
    </source>
</evidence>
<proteinExistence type="predicted"/>
<dbReference type="InterPro" id="IPR013083">
    <property type="entry name" value="Znf_RING/FYVE/PHD"/>
</dbReference>
<organism evidence="9 10">
    <name type="scientific">Cinnamomum micranthum f. kanehirae</name>
    <dbReference type="NCBI Taxonomy" id="337451"/>
    <lineage>
        <taxon>Eukaryota</taxon>
        <taxon>Viridiplantae</taxon>
        <taxon>Streptophyta</taxon>
        <taxon>Embryophyta</taxon>
        <taxon>Tracheophyta</taxon>
        <taxon>Spermatophyta</taxon>
        <taxon>Magnoliopsida</taxon>
        <taxon>Magnoliidae</taxon>
        <taxon>Laurales</taxon>
        <taxon>Lauraceae</taxon>
        <taxon>Cinnamomum</taxon>
    </lineage>
</organism>
<gene>
    <name evidence="9" type="ORF">CKAN_01317100</name>
</gene>
<name>A0A443P0Q7_9MAGN</name>
<evidence type="ECO:0000256" key="2">
    <source>
        <dbReference type="ARBA" id="ARBA00004906"/>
    </source>
</evidence>
<dbReference type="GO" id="GO:0016567">
    <property type="term" value="P:protein ubiquitination"/>
    <property type="evidence" value="ECO:0007669"/>
    <property type="project" value="UniProtKB-UniPathway"/>
</dbReference>
<reference evidence="9 10" key="1">
    <citation type="journal article" date="2019" name="Nat. Plants">
        <title>Stout camphor tree genome fills gaps in understanding of flowering plant genome evolution.</title>
        <authorList>
            <person name="Chaw S.M."/>
            <person name="Liu Y.C."/>
            <person name="Wu Y.W."/>
            <person name="Wang H.Y."/>
            <person name="Lin C.I."/>
            <person name="Wu C.S."/>
            <person name="Ke H.M."/>
            <person name="Chang L.Y."/>
            <person name="Hsu C.Y."/>
            <person name="Yang H.T."/>
            <person name="Sudianto E."/>
            <person name="Hsu M.H."/>
            <person name="Wu K.P."/>
            <person name="Wang L.N."/>
            <person name="Leebens-Mack J.H."/>
            <person name="Tsai I.J."/>
        </authorList>
    </citation>
    <scope>NUCLEOTIDE SEQUENCE [LARGE SCALE GENOMIC DNA]</scope>
    <source>
        <strain evidence="10">cv. Chaw 1501</strain>
        <tissue evidence="9">Young leaves</tissue>
    </source>
</reference>
<dbReference type="PROSITE" id="PS50176">
    <property type="entry name" value="ARM_REPEAT"/>
    <property type="match status" value="1"/>
</dbReference>
<feature type="region of interest" description="Disordered" evidence="7">
    <location>
        <begin position="123"/>
        <end position="146"/>
    </location>
</feature>
<dbReference type="Proteomes" id="UP000283530">
    <property type="component" value="Unassembled WGS sequence"/>
</dbReference>
<keyword evidence="4" id="KW-0808">Transferase</keyword>
<dbReference type="PROSITE" id="PS51698">
    <property type="entry name" value="U_BOX"/>
    <property type="match status" value="1"/>
</dbReference>
<dbReference type="SUPFAM" id="SSF57850">
    <property type="entry name" value="RING/U-box"/>
    <property type="match status" value="1"/>
</dbReference>
<dbReference type="Gene3D" id="3.30.40.10">
    <property type="entry name" value="Zinc/RING finger domain, C3HC4 (zinc finger)"/>
    <property type="match status" value="1"/>
</dbReference>